<accession>A0A6J2KLM7</accession>
<evidence type="ECO:0000256" key="5">
    <source>
        <dbReference type="ARBA" id="ARBA00023242"/>
    </source>
</evidence>
<dbReference type="GO" id="GO:0005694">
    <property type="term" value="C:chromosome"/>
    <property type="evidence" value="ECO:0007669"/>
    <property type="project" value="UniProtKB-SubCell"/>
</dbReference>
<feature type="domain" description="PBZ-type" evidence="7">
    <location>
        <begin position="13"/>
        <end position="37"/>
    </location>
</feature>
<organism evidence="8 10">
    <name type="scientific">Bombyx mandarina</name>
    <name type="common">Wild silk moth</name>
    <name type="synonym">Wild silkworm</name>
    <dbReference type="NCBI Taxonomy" id="7092"/>
    <lineage>
        <taxon>Eukaryota</taxon>
        <taxon>Metazoa</taxon>
        <taxon>Ecdysozoa</taxon>
        <taxon>Arthropoda</taxon>
        <taxon>Hexapoda</taxon>
        <taxon>Insecta</taxon>
        <taxon>Pterygota</taxon>
        <taxon>Neoptera</taxon>
        <taxon>Endopterygota</taxon>
        <taxon>Lepidoptera</taxon>
        <taxon>Glossata</taxon>
        <taxon>Ditrysia</taxon>
        <taxon>Bombycoidea</taxon>
        <taxon>Bombycidae</taxon>
        <taxon>Bombycinae</taxon>
        <taxon>Bombyx</taxon>
    </lineage>
</organism>
<dbReference type="GO" id="GO:0042393">
    <property type="term" value="F:histone binding"/>
    <property type="evidence" value="ECO:0007669"/>
    <property type="project" value="InterPro"/>
</dbReference>
<feature type="compositionally biased region" description="Polar residues" evidence="6">
    <location>
        <begin position="85"/>
        <end position="96"/>
    </location>
</feature>
<dbReference type="OrthoDB" id="416496at2759"/>
<evidence type="ECO:0000259" key="7">
    <source>
        <dbReference type="Pfam" id="PF10283"/>
    </source>
</evidence>
<protein>
    <submittedName>
        <fullName evidence="9 10">Histone PARylation factor 1</fullName>
    </submittedName>
</protein>
<evidence type="ECO:0000256" key="1">
    <source>
        <dbReference type="ARBA" id="ARBA00004123"/>
    </source>
</evidence>
<dbReference type="GeneID" id="114252657"/>
<proteinExistence type="inferred from homology"/>
<evidence type="ECO:0000256" key="6">
    <source>
        <dbReference type="SAM" id="MobiDB-lite"/>
    </source>
</evidence>
<dbReference type="GO" id="GO:0005634">
    <property type="term" value="C:nucleus"/>
    <property type="evidence" value="ECO:0007669"/>
    <property type="project" value="UniProtKB-SubCell"/>
</dbReference>
<feature type="compositionally biased region" description="Basic and acidic residues" evidence="6">
    <location>
        <begin position="42"/>
        <end position="80"/>
    </location>
</feature>
<dbReference type="RefSeq" id="XP_028043030.1">
    <property type="nucleotide sequence ID" value="XM_028187229.1"/>
</dbReference>
<evidence type="ECO:0000313" key="8">
    <source>
        <dbReference type="Proteomes" id="UP000504629"/>
    </source>
</evidence>
<dbReference type="GO" id="GO:0006974">
    <property type="term" value="P:DNA damage response"/>
    <property type="evidence" value="ECO:0007669"/>
    <property type="project" value="InterPro"/>
</dbReference>
<feature type="region of interest" description="Disordered" evidence="6">
    <location>
        <begin position="26"/>
        <end position="96"/>
    </location>
</feature>
<comment type="subcellular location">
    <subcellularLocation>
        <location evidence="2">Chromosome</location>
    </subcellularLocation>
    <subcellularLocation>
        <location evidence="1">Nucleus</location>
    </subcellularLocation>
</comment>
<dbReference type="GO" id="GO:0072572">
    <property type="term" value="F:poly-ADP-D-ribose binding"/>
    <property type="evidence" value="ECO:0007669"/>
    <property type="project" value="TreeGrafter"/>
</dbReference>
<sequence>MSEACNSNAEDSRTVCKYGEKCYQKNPEHHKKYKHPGQAGAFEKKNEKNPGKLREKRFNPYSSDDKPAKQHKVGDKKPDIELENGSGTSESSTVVNSDTVNPIHALKLPKNITYYDSSDHSVLKELFLVKMPSDFYKFFDCLNTDDAIVKICSSVNLELIGPFELLLGKLPQLDDKELYLVHWRFFYDPPEFQAVLKIKGKSEYHIGYFRDDPNDEPVFLASNDSAKDCQIKPLADNIFGAVYLHLKNEKKSPFTALACKKLMETIKKYADEHNFSLNPYDMKKRKSTILTNSFHRAGIVVPYNKKTQLGYRPLVENDVNLKKLFDKLQEAKTQSEKDNLLSDLQPIITYASIAMDECDFGTGVEMGINLFCSGLKELESNVLGCICPAYNLLNRGEFSKIIQAHMKYRRKGPNVSLLNLFEH</sequence>
<dbReference type="AlphaFoldDB" id="A0A6J2KLM7"/>
<evidence type="ECO:0000256" key="4">
    <source>
        <dbReference type="ARBA" id="ARBA00022454"/>
    </source>
</evidence>
<dbReference type="Pfam" id="PF10228">
    <property type="entry name" value="HPF1"/>
    <property type="match status" value="1"/>
</dbReference>
<dbReference type="CTD" id="54969"/>
<name>A0A6J2KLM7_BOMMA</name>
<keyword evidence="5" id="KW-0539">Nucleus</keyword>
<dbReference type="RefSeq" id="XP_028043028.1">
    <property type="nucleotide sequence ID" value="XM_028187227.1"/>
</dbReference>
<dbReference type="Proteomes" id="UP000504629">
    <property type="component" value="Unplaced"/>
</dbReference>
<keyword evidence="4" id="KW-0158">Chromosome</keyword>
<evidence type="ECO:0000313" key="10">
    <source>
        <dbReference type="RefSeq" id="XP_028043030.1"/>
    </source>
</evidence>
<gene>
    <name evidence="9 10" type="primary">LOC114252657</name>
</gene>
<dbReference type="KEGG" id="bman:114252657"/>
<evidence type="ECO:0000313" key="9">
    <source>
        <dbReference type="RefSeq" id="XP_028043028.1"/>
    </source>
</evidence>
<reference evidence="9 10" key="1">
    <citation type="submission" date="2025-04" db="UniProtKB">
        <authorList>
            <consortium name="RefSeq"/>
        </authorList>
    </citation>
    <scope>IDENTIFICATION</scope>
    <source>
        <tissue evidence="9 10">Silk gland</tissue>
    </source>
</reference>
<dbReference type="InterPro" id="IPR019406">
    <property type="entry name" value="APLF_PBZ"/>
</dbReference>
<evidence type="ECO:0000256" key="3">
    <source>
        <dbReference type="ARBA" id="ARBA00010803"/>
    </source>
</evidence>
<dbReference type="PANTHER" id="PTHR13386:SF1">
    <property type="entry name" value="HISTONE PARYLATION FACTOR 1"/>
    <property type="match status" value="1"/>
</dbReference>
<dbReference type="PANTHER" id="PTHR13386">
    <property type="entry name" value="HISTONE PARYLATION FACTOR 1"/>
    <property type="match status" value="1"/>
</dbReference>
<dbReference type="Pfam" id="PF10283">
    <property type="entry name" value="zf-CCHH"/>
    <property type="match status" value="1"/>
</dbReference>
<comment type="similarity">
    <text evidence="3">Belongs to the HPF1 family.</text>
</comment>
<evidence type="ECO:0000256" key="2">
    <source>
        <dbReference type="ARBA" id="ARBA00004286"/>
    </source>
</evidence>
<dbReference type="InterPro" id="IPR019361">
    <property type="entry name" value="HPF1"/>
</dbReference>
<keyword evidence="8" id="KW-1185">Reference proteome</keyword>